<dbReference type="InterPro" id="IPR013014">
    <property type="entry name" value="PTS_EIIC_2"/>
</dbReference>
<dbReference type="PANTHER" id="PTHR37324">
    <property type="entry name" value="PTS SYSTEM GALACTITOL-SPECIFIC EIIC COMPONENT"/>
    <property type="match status" value="1"/>
</dbReference>
<dbReference type="GO" id="GO:0009401">
    <property type="term" value="P:phosphoenolpyruvate-dependent sugar phosphotransferase system"/>
    <property type="evidence" value="ECO:0007669"/>
    <property type="project" value="UniProtKB-KW"/>
</dbReference>
<dbReference type="PANTHER" id="PTHR37324:SF2">
    <property type="entry name" value="PTS SYSTEM GALACTITOL-SPECIFIC EIIC COMPONENT"/>
    <property type="match status" value="1"/>
</dbReference>
<evidence type="ECO:0000259" key="10">
    <source>
        <dbReference type="PROSITE" id="PS51104"/>
    </source>
</evidence>
<dbReference type="GO" id="GO:0005886">
    <property type="term" value="C:plasma membrane"/>
    <property type="evidence" value="ECO:0007669"/>
    <property type="project" value="UniProtKB-SubCell"/>
</dbReference>
<evidence type="ECO:0000256" key="6">
    <source>
        <dbReference type="ARBA" id="ARBA00022692"/>
    </source>
</evidence>
<keyword evidence="5" id="KW-0598">Phosphotransferase system</keyword>
<evidence type="ECO:0000256" key="2">
    <source>
        <dbReference type="ARBA" id="ARBA00022448"/>
    </source>
</evidence>
<feature type="transmembrane region" description="Helical" evidence="9">
    <location>
        <begin position="40"/>
        <end position="60"/>
    </location>
</feature>
<dbReference type="EMBL" id="CP049865">
    <property type="protein sequence ID" value="QIK73679.1"/>
    <property type="molecule type" value="Genomic_DNA"/>
</dbReference>
<evidence type="ECO:0000313" key="11">
    <source>
        <dbReference type="EMBL" id="QIK73679.1"/>
    </source>
</evidence>
<feature type="transmembrane region" description="Helical" evidence="9">
    <location>
        <begin position="218"/>
        <end position="237"/>
    </location>
</feature>
<evidence type="ECO:0000256" key="7">
    <source>
        <dbReference type="ARBA" id="ARBA00022989"/>
    </source>
</evidence>
<dbReference type="RefSeq" id="WP_166234746.1">
    <property type="nucleotide sequence ID" value="NZ_CP049865.1"/>
</dbReference>
<keyword evidence="7 9" id="KW-1133">Transmembrane helix</keyword>
<dbReference type="AlphaFoldDB" id="A0A6G7YAD3"/>
<keyword evidence="2" id="KW-0813">Transport</keyword>
<gene>
    <name evidence="11" type="ORF">G7070_17165</name>
</gene>
<keyword evidence="4" id="KW-0762">Sugar transport</keyword>
<feature type="transmembrane region" description="Helical" evidence="9">
    <location>
        <begin position="179"/>
        <end position="198"/>
    </location>
</feature>
<keyword evidence="3" id="KW-1003">Cell membrane</keyword>
<evidence type="ECO:0000256" key="5">
    <source>
        <dbReference type="ARBA" id="ARBA00022683"/>
    </source>
</evidence>
<feature type="transmembrane region" description="Helical" evidence="9">
    <location>
        <begin position="330"/>
        <end position="350"/>
    </location>
</feature>
<dbReference type="Proteomes" id="UP000501058">
    <property type="component" value="Chromosome"/>
</dbReference>
<evidence type="ECO:0000256" key="4">
    <source>
        <dbReference type="ARBA" id="ARBA00022597"/>
    </source>
</evidence>
<feature type="transmembrane region" description="Helical" evidence="9">
    <location>
        <begin position="243"/>
        <end position="260"/>
    </location>
</feature>
<dbReference type="KEGG" id="prv:G7070_17165"/>
<dbReference type="PIRSF" id="PIRSF006304">
    <property type="entry name" value="GatC"/>
    <property type="match status" value="1"/>
</dbReference>
<organism evidence="11 12">
    <name type="scientific">Propioniciclava coleopterorum</name>
    <dbReference type="NCBI Taxonomy" id="2714937"/>
    <lineage>
        <taxon>Bacteria</taxon>
        <taxon>Bacillati</taxon>
        <taxon>Actinomycetota</taxon>
        <taxon>Actinomycetes</taxon>
        <taxon>Propionibacteriales</taxon>
        <taxon>Propionibacteriaceae</taxon>
        <taxon>Propioniciclava</taxon>
    </lineage>
</organism>
<evidence type="ECO:0000256" key="9">
    <source>
        <dbReference type="SAM" id="Phobius"/>
    </source>
</evidence>
<feature type="transmembrane region" description="Helical" evidence="9">
    <location>
        <begin position="133"/>
        <end position="159"/>
    </location>
</feature>
<dbReference type="Pfam" id="PF03611">
    <property type="entry name" value="EIIC-GAT"/>
    <property type="match status" value="1"/>
</dbReference>
<evidence type="ECO:0000256" key="3">
    <source>
        <dbReference type="ARBA" id="ARBA00022475"/>
    </source>
</evidence>
<keyword evidence="6 9" id="KW-0812">Transmembrane</keyword>
<feature type="domain" description="PTS EIIC type-2" evidence="10">
    <location>
        <begin position="5"/>
        <end position="415"/>
    </location>
</feature>
<proteinExistence type="predicted"/>
<evidence type="ECO:0000256" key="1">
    <source>
        <dbReference type="ARBA" id="ARBA00004651"/>
    </source>
</evidence>
<protein>
    <submittedName>
        <fullName evidence="11">PTS galactitol transporter subunit IIC</fullName>
    </submittedName>
</protein>
<reference evidence="11 12" key="1">
    <citation type="submission" date="2020-03" db="EMBL/GenBank/DDBJ databases">
        <title>Propioniciclava sp. nov., isolated from Hydrophilus acuminatus.</title>
        <authorList>
            <person name="Hyun D.-W."/>
            <person name="Bae J.-W."/>
        </authorList>
    </citation>
    <scope>NUCLEOTIDE SEQUENCE [LARGE SCALE GENOMIC DNA]</scope>
    <source>
        <strain evidence="11 12">HDW11</strain>
    </source>
</reference>
<evidence type="ECO:0000256" key="8">
    <source>
        <dbReference type="ARBA" id="ARBA00023136"/>
    </source>
</evidence>
<feature type="transmembrane region" description="Helical" evidence="9">
    <location>
        <begin position="80"/>
        <end position="112"/>
    </location>
</feature>
<sequence>MLEVIQSIMDLGAVVMLPLVMTILGLVFRMKVGKAVKAGLMIGIGFAGLQLVIGLLMTSVEPAITYYKGLDTAGFTTVDVGWAAMGASVWSVPFAALAILLIVLVNLLMIALKWTNVLNVDIWNYIHFLIPGTLAYALTGSFWVGLIVTVVLSVVSLVVGRIIAPYWQKYYGLEGTTCTTFSFITLAWPVGVLVDKVIGSIPGLKKIDLSMDKVGDRLGFFGDTAIIGLLVGAFLGVLTGQPWQGVLTMGMGIAATLVLLPRMVSVMMEGLSAVGTGAHEFMKRRVGKDRELTIGMDVALALGDPTAITTTVLMIPLAILYAFIIPGMTYFPVGLLTVIVYMVPMISLGCRGNLFRTIVGSALFLLFVQFAANLFAPEATEMMRATGVQVDGVVTDGFFGFNLANVVISTLNRIF</sequence>
<dbReference type="GO" id="GO:0015577">
    <property type="term" value="F:galactitol transmembrane transporter activity"/>
    <property type="evidence" value="ECO:0007669"/>
    <property type="project" value="InterPro"/>
</dbReference>
<feature type="transmembrane region" description="Helical" evidence="9">
    <location>
        <begin position="298"/>
        <end position="324"/>
    </location>
</feature>
<accession>A0A6G7YAD3</accession>
<feature type="transmembrane region" description="Helical" evidence="9">
    <location>
        <begin position="6"/>
        <end position="28"/>
    </location>
</feature>
<comment type="subcellular location">
    <subcellularLocation>
        <location evidence="1">Cell membrane</location>
        <topology evidence="1">Multi-pass membrane protein</topology>
    </subcellularLocation>
</comment>
<dbReference type="InterPro" id="IPR004703">
    <property type="entry name" value="PTS_sugar-sp_permease"/>
</dbReference>
<feature type="transmembrane region" description="Helical" evidence="9">
    <location>
        <begin position="357"/>
        <end position="376"/>
    </location>
</feature>
<dbReference type="InterPro" id="IPR013853">
    <property type="entry name" value="EIIC-GAT"/>
</dbReference>
<evidence type="ECO:0000313" key="12">
    <source>
        <dbReference type="Proteomes" id="UP000501058"/>
    </source>
</evidence>
<dbReference type="PROSITE" id="PS51104">
    <property type="entry name" value="PTS_EIIC_TYPE_2"/>
    <property type="match status" value="1"/>
</dbReference>
<keyword evidence="12" id="KW-1185">Reference proteome</keyword>
<keyword evidence="8 9" id="KW-0472">Membrane</keyword>
<name>A0A6G7YAD3_9ACTN</name>